<accession>A0AAF1AEF8</accession>
<reference evidence="1" key="2">
    <citation type="submission" date="2022-03" db="EMBL/GenBank/DDBJ databases">
        <title>Draft title - Genomic analysis of global carrot germplasm unveils the trajectory of domestication and the origin of high carotenoid orange carrot.</title>
        <authorList>
            <person name="Iorizzo M."/>
            <person name="Ellison S."/>
            <person name="Senalik D."/>
            <person name="Macko-Podgorni A."/>
            <person name="Grzebelus D."/>
            <person name="Bostan H."/>
            <person name="Rolling W."/>
            <person name="Curaba J."/>
            <person name="Simon P."/>
        </authorList>
    </citation>
    <scope>NUCLEOTIDE SEQUENCE</scope>
    <source>
        <tissue evidence="1">Leaf</tissue>
    </source>
</reference>
<keyword evidence="2" id="KW-1185">Reference proteome</keyword>
<dbReference type="PANTHER" id="PTHR48478">
    <property type="entry name" value="LECTIN-LIKE"/>
    <property type="match status" value="1"/>
</dbReference>
<sequence length="183" mass="20341">MALSNWSPHDISSLWSHACNRQRLHCPSQCNTSIVGHMGAGGLSISWGSDCRYWKCTTTQIGCHCVTCYELTNVCWLQVDGRYGIHCLTEGMHYEVKIVVKLLSCLCITGPITCTLVDPNGCKQVCRKNCMQMPRNQIICISLGQFCVRKSSGCGEIQFSMVNTDSNWKRGIVVIGALIVPKY</sequence>
<gene>
    <name evidence="1" type="ORF">DCAR_0100750</name>
</gene>
<dbReference type="Pfam" id="PF14299">
    <property type="entry name" value="PP2"/>
    <property type="match status" value="1"/>
</dbReference>
<dbReference type="PANTHER" id="PTHR48478:SF1">
    <property type="entry name" value="LECTIN-LIKE"/>
    <property type="match status" value="1"/>
</dbReference>
<dbReference type="GO" id="GO:0030246">
    <property type="term" value="F:carbohydrate binding"/>
    <property type="evidence" value="ECO:0007669"/>
    <property type="project" value="InterPro"/>
</dbReference>
<dbReference type="Proteomes" id="UP000077755">
    <property type="component" value="Chromosome 1"/>
</dbReference>
<name>A0AAF1AEF8_DAUCS</name>
<dbReference type="KEGG" id="dcr:108197202"/>
<organism evidence="1 2">
    <name type="scientific">Daucus carota subsp. sativus</name>
    <name type="common">Carrot</name>
    <dbReference type="NCBI Taxonomy" id="79200"/>
    <lineage>
        <taxon>Eukaryota</taxon>
        <taxon>Viridiplantae</taxon>
        <taxon>Streptophyta</taxon>
        <taxon>Embryophyta</taxon>
        <taxon>Tracheophyta</taxon>
        <taxon>Spermatophyta</taxon>
        <taxon>Magnoliopsida</taxon>
        <taxon>eudicotyledons</taxon>
        <taxon>Gunneridae</taxon>
        <taxon>Pentapetalae</taxon>
        <taxon>asterids</taxon>
        <taxon>campanulids</taxon>
        <taxon>Apiales</taxon>
        <taxon>Apiaceae</taxon>
        <taxon>Apioideae</taxon>
        <taxon>Scandiceae</taxon>
        <taxon>Daucinae</taxon>
        <taxon>Daucus</taxon>
        <taxon>Daucus sect. Daucus</taxon>
    </lineage>
</organism>
<protein>
    <submittedName>
        <fullName evidence="1">Uncharacterized protein</fullName>
    </submittedName>
</protein>
<evidence type="ECO:0000313" key="1">
    <source>
        <dbReference type="EMBL" id="WOG81599.1"/>
    </source>
</evidence>
<dbReference type="InterPro" id="IPR025886">
    <property type="entry name" value="PP2-like"/>
</dbReference>
<dbReference type="AlphaFoldDB" id="A0AAF1AEF8"/>
<dbReference type="InterPro" id="IPR052147">
    <property type="entry name" value="PP2-like/Lectin"/>
</dbReference>
<proteinExistence type="predicted"/>
<evidence type="ECO:0000313" key="2">
    <source>
        <dbReference type="Proteomes" id="UP000077755"/>
    </source>
</evidence>
<dbReference type="EMBL" id="CP093343">
    <property type="protein sequence ID" value="WOG81599.1"/>
    <property type="molecule type" value="Genomic_DNA"/>
</dbReference>
<reference evidence="1" key="1">
    <citation type="journal article" date="2016" name="Nat. Genet.">
        <title>A high-quality carrot genome assembly provides new insights into carotenoid accumulation and asterid genome evolution.</title>
        <authorList>
            <person name="Iorizzo M."/>
            <person name="Ellison S."/>
            <person name="Senalik D."/>
            <person name="Zeng P."/>
            <person name="Satapoomin P."/>
            <person name="Huang J."/>
            <person name="Bowman M."/>
            <person name="Iovene M."/>
            <person name="Sanseverino W."/>
            <person name="Cavagnaro P."/>
            <person name="Yildiz M."/>
            <person name="Macko-Podgorni A."/>
            <person name="Moranska E."/>
            <person name="Grzebelus E."/>
            <person name="Grzebelus D."/>
            <person name="Ashrafi H."/>
            <person name="Zheng Z."/>
            <person name="Cheng S."/>
            <person name="Spooner D."/>
            <person name="Van Deynze A."/>
            <person name="Simon P."/>
        </authorList>
    </citation>
    <scope>NUCLEOTIDE SEQUENCE</scope>
    <source>
        <tissue evidence="1">Leaf</tissue>
    </source>
</reference>